<proteinExistence type="predicted"/>
<dbReference type="Pfam" id="PF08379">
    <property type="entry name" value="Bact_transglu_N"/>
    <property type="match status" value="1"/>
</dbReference>
<dbReference type="SMART" id="SM00460">
    <property type="entry name" value="TGc"/>
    <property type="match status" value="1"/>
</dbReference>
<dbReference type="Pfam" id="PF01841">
    <property type="entry name" value="Transglut_core"/>
    <property type="match status" value="1"/>
</dbReference>
<dbReference type="EMBL" id="SACO01000005">
    <property type="protein sequence ID" value="RVU05408.1"/>
    <property type="molecule type" value="Genomic_DNA"/>
</dbReference>
<dbReference type="RefSeq" id="WP_127708511.1">
    <property type="nucleotide sequence ID" value="NZ_SACO01000005.1"/>
</dbReference>
<dbReference type="PANTHER" id="PTHR33490">
    <property type="entry name" value="BLR5614 PROTEIN-RELATED"/>
    <property type="match status" value="1"/>
</dbReference>
<dbReference type="InterPro" id="IPR038765">
    <property type="entry name" value="Papain-like_cys_pep_sf"/>
</dbReference>
<organism evidence="2 3">
    <name type="scientific">Novosphingobium umbonatum</name>
    <dbReference type="NCBI Taxonomy" id="1908524"/>
    <lineage>
        <taxon>Bacteria</taxon>
        <taxon>Pseudomonadati</taxon>
        <taxon>Pseudomonadota</taxon>
        <taxon>Alphaproteobacteria</taxon>
        <taxon>Sphingomonadales</taxon>
        <taxon>Sphingomonadaceae</taxon>
        <taxon>Novosphingobium</taxon>
    </lineage>
</organism>
<accession>A0A437N662</accession>
<gene>
    <name evidence="2" type="ORF">EOE18_08895</name>
</gene>
<dbReference type="InterPro" id="IPR013589">
    <property type="entry name" value="Bac_transglu_N"/>
</dbReference>
<keyword evidence="3" id="KW-1185">Reference proteome</keyword>
<dbReference type="OrthoDB" id="9804023at2"/>
<evidence type="ECO:0000313" key="2">
    <source>
        <dbReference type="EMBL" id="RVU05408.1"/>
    </source>
</evidence>
<dbReference type="PANTHER" id="PTHR33490:SF7">
    <property type="entry name" value="BLR2979 PROTEIN"/>
    <property type="match status" value="1"/>
</dbReference>
<dbReference type="Proteomes" id="UP000282837">
    <property type="component" value="Unassembled WGS sequence"/>
</dbReference>
<dbReference type="InterPro" id="IPR002931">
    <property type="entry name" value="Transglutaminase-like"/>
</dbReference>
<dbReference type="SUPFAM" id="SSF54001">
    <property type="entry name" value="Cysteine proteinases"/>
    <property type="match status" value="1"/>
</dbReference>
<comment type="caution">
    <text evidence="2">The sequence shown here is derived from an EMBL/GenBank/DDBJ whole genome shotgun (WGS) entry which is preliminary data.</text>
</comment>
<feature type="domain" description="Transglutaminase-like" evidence="1">
    <location>
        <begin position="178"/>
        <end position="249"/>
    </location>
</feature>
<protein>
    <submittedName>
        <fullName evidence="2">Transglutaminase family protein</fullName>
    </submittedName>
</protein>
<dbReference type="Gene3D" id="3.10.620.30">
    <property type="match status" value="1"/>
</dbReference>
<evidence type="ECO:0000259" key="1">
    <source>
        <dbReference type="SMART" id="SM00460"/>
    </source>
</evidence>
<sequence>MRYRIRHQTSLTYAGQVRLARLNLRLRPVPWPGQRLEQFLLSVTPTPAEIETGNGPWLVERHRITLREGLSHLTIESRMVIEVEDAPSLGLDLAEAPSLDAVRAAALALPDLSALGPASYLYASPMAAPDADIAQWAAPLLEDCASVVEAGKTLMSAIFAQFTYDGSATNVTTTPAQAFAAKRGVCQDFAQVMIVAARAHGLPAAYISGYLRTRPPEGQPRLVGADAMHAWVALWCGENLGWVGFDPTNDMLAQADHIVIGMGRDYADVAPVDGVFLGGGGQSLGVSVDVEPLD</sequence>
<dbReference type="AlphaFoldDB" id="A0A437N662"/>
<evidence type="ECO:0000313" key="3">
    <source>
        <dbReference type="Proteomes" id="UP000282837"/>
    </source>
</evidence>
<reference evidence="2 3" key="1">
    <citation type="submission" date="2019-01" db="EMBL/GenBank/DDBJ databases">
        <authorList>
            <person name="Chen W.-M."/>
        </authorList>
    </citation>
    <scope>NUCLEOTIDE SEQUENCE [LARGE SCALE GENOMIC DNA]</scope>
    <source>
        <strain evidence="2 3">FSY-9</strain>
    </source>
</reference>
<name>A0A437N662_9SPHN</name>